<protein>
    <recommendedName>
        <fullName evidence="4">Single domain-containing protein</fullName>
    </recommendedName>
</protein>
<feature type="domain" description="Single" evidence="4">
    <location>
        <begin position="33"/>
        <end position="102"/>
    </location>
</feature>
<dbReference type="OrthoDB" id="6674808at2759"/>
<evidence type="ECO:0000259" key="4">
    <source>
        <dbReference type="Pfam" id="PF15430"/>
    </source>
</evidence>
<dbReference type="GO" id="GO:0005576">
    <property type="term" value="C:extracellular region"/>
    <property type="evidence" value="ECO:0007669"/>
    <property type="project" value="UniProtKB-SubCell"/>
</dbReference>
<comment type="subcellular location">
    <subcellularLocation>
        <location evidence="1">Secreted</location>
    </subcellularLocation>
</comment>
<evidence type="ECO:0000256" key="2">
    <source>
        <dbReference type="ARBA" id="ARBA00022525"/>
    </source>
</evidence>
<evidence type="ECO:0000313" key="6">
    <source>
        <dbReference type="Proteomes" id="UP000801492"/>
    </source>
</evidence>
<dbReference type="InterPro" id="IPR029277">
    <property type="entry name" value="SVWC_dom"/>
</dbReference>
<sequence>MYKVLIFAVAVIATVTCLPAVNDDEPIDKHGYCRIGNVYIKEGESGAGPIGECIIYKCLSSKPGAEATFDLTCPEFVPAQGCDKSDYDYTNPYPDCCPKHVCPPES</sequence>
<evidence type="ECO:0000256" key="3">
    <source>
        <dbReference type="SAM" id="SignalP"/>
    </source>
</evidence>
<evidence type="ECO:0000313" key="5">
    <source>
        <dbReference type="EMBL" id="KAF2890720.1"/>
    </source>
</evidence>
<comment type="caution">
    <text evidence="5">The sequence shown here is derived from an EMBL/GenBank/DDBJ whole genome shotgun (WGS) entry which is preliminary data.</text>
</comment>
<gene>
    <name evidence="5" type="ORF">ILUMI_15453</name>
</gene>
<dbReference type="EMBL" id="VTPC01047600">
    <property type="protein sequence ID" value="KAF2890720.1"/>
    <property type="molecule type" value="Genomic_DNA"/>
</dbReference>
<accession>A0A8K0CNL5</accession>
<dbReference type="Proteomes" id="UP000801492">
    <property type="component" value="Unassembled WGS sequence"/>
</dbReference>
<organism evidence="5 6">
    <name type="scientific">Ignelater luminosus</name>
    <name type="common">Cucubano</name>
    <name type="synonym">Pyrophorus luminosus</name>
    <dbReference type="NCBI Taxonomy" id="2038154"/>
    <lineage>
        <taxon>Eukaryota</taxon>
        <taxon>Metazoa</taxon>
        <taxon>Ecdysozoa</taxon>
        <taxon>Arthropoda</taxon>
        <taxon>Hexapoda</taxon>
        <taxon>Insecta</taxon>
        <taxon>Pterygota</taxon>
        <taxon>Neoptera</taxon>
        <taxon>Endopterygota</taxon>
        <taxon>Coleoptera</taxon>
        <taxon>Polyphaga</taxon>
        <taxon>Elateriformia</taxon>
        <taxon>Elateroidea</taxon>
        <taxon>Elateridae</taxon>
        <taxon>Agrypninae</taxon>
        <taxon>Pyrophorini</taxon>
        <taxon>Ignelater</taxon>
    </lineage>
</organism>
<evidence type="ECO:0000256" key="1">
    <source>
        <dbReference type="ARBA" id="ARBA00004613"/>
    </source>
</evidence>
<keyword evidence="6" id="KW-1185">Reference proteome</keyword>
<keyword evidence="2" id="KW-0964">Secreted</keyword>
<dbReference type="AlphaFoldDB" id="A0A8K0CNL5"/>
<feature type="signal peptide" evidence="3">
    <location>
        <begin position="1"/>
        <end position="17"/>
    </location>
</feature>
<reference evidence="5" key="1">
    <citation type="submission" date="2019-08" db="EMBL/GenBank/DDBJ databases">
        <title>The genome of the North American firefly Photinus pyralis.</title>
        <authorList>
            <consortium name="Photinus pyralis genome working group"/>
            <person name="Fallon T.R."/>
            <person name="Sander Lower S.E."/>
            <person name="Weng J.-K."/>
        </authorList>
    </citation>
    <scope>NUCLEOTIDE SEQUENCE</scope>
    <source>
        <strain evidence="5">TRF0915ILg1</strain>
        <tissue evidence="5">Whole body</tissue>
    </source>
</reference>
<feature type="chain" id="PRO_5035476477" description="Single domain-containing protein" evidence="3">
    <location>
        <begin position="18"/>
        <end position="106"/>
    </location>
</feature>
<keyword evidence="3" id="KW-0732">Signal</keyword>
<name>A0A8K0CNL5_IGNLU</name>
<proteinExistence type="predicted"/>
<dbReference type="Pfam" id="PF15430">
    <property type="entry name" value="SVWC"/>
    <property type="match status" value="1"/>
</dbReference>